<reference evidence="2 3" key="1">
    <citation type="submission" date="2023-02" db="EMBL/GenBank/DDBJ databases">
        <title>LHISI_Scaffold_Assembly.</title>
        <authorList>
            <person name="Stuart O.P."/>
            <person name="Cleave R."/>
            <person name="Magrath M.J.L."/>
            <person name="Mikheyev A.S."/>
        </authorList>
    </citation>
    <scope>NUCLEOTIDE SEQUENCE [LARGE SCALE GENOMIC DNA]</scope>
    <source>
        <strain evidence="2">Daus_M_001</strain>
        <tissue evidence="2">Leg muscle</tissue>
    </source>
</reference>
<dbReference type="Proteomes" id="UP001159363">
    <property type="component" value="Chromosome 6"/>
</dbReference>
<feature type="region of interest" description="Disordered" evidence="1">
    <location>
        <begin position="225"/>
        <end position="245"/>
    </location>
</feature>
<evidence type="ECO:0000313" key="2">
    <source>
        <dbReference type="EMBL" id="KAJ8878898.1"/>
    </source>
</evidence>
<evidence type="ECO:0000256" key="1">
    <source>
        <dbReference type="SAM" id="MobiDB-lite"/>
    </source>
</evidence>
<sequence>MNRAISLFLLNVIPTFENVNIIGFILRDILFDLLKQLLSKFVKPTVIKNSDVLEASQIFNELKETDTKTFYESVRTYFCTSSDYIVCVANINKTENSKFSNVEYFLRIIKEVDGELKCDRLARVIFPIITIPHGNVECKRVFSVIKNWTQFRSLLSNDSLECLPLIKSRLFCEGSSVMAPTPSSLFRADIRVSTPWMKVGSSCQGANLSPFSKIVSRSWVTYRNSSAGHPSDGGESPRSGLTSEMLPRSDAFHSSHIRSQQTPAVRFSTFCMFQYLEMPLPAFIPLCKRCPLREQQVTGSCQTITDSLNWVVHTSQNTTRLADHPYCGNSAQRHLVHTHDGELGNTRGGGSGGGVFLRLEAELAIARSGTVVSLLGGGSSGTIDLFARPDEEDEKSRSISAASWDDVSTDIILFGGSTAKGLNFFTSSICFATDGNFVLLLSKVFPGSTNDRAVLEVSSLELAWDSSFICKMRDDSVFALEADNSSGSAETSVTGTMLMTGMMVLLALCDDSRLTSSGLFPLDTNGEDVLEDDSPITDPLPVECVDGASNLKLSCSSRRVSGLDFLPSVPLELNTLFSLSLLFFGLDLSRLLVSLLLTIFGEPVDFEDVFDMMLGIGEPLDFEDGIFDEDPLDFPVPLETPLGDFCCTTW</sequence>
<protein>
    <submittedName>
        <fullName evidence="2">Uncharacterized protein</fullName>
    </submittedName>
</protein>
<accession>A0ABQ9H3M0</accession>
<dbReference type="EMBL" id="JARBHB010000007">
    <property type="protein sequence ID" value="KAJ8878898.1"/>
    <property type="molecule type" value="Genomic_DNA"/>
</dbReference>
<proteinExistence type="predicted"/>
<name>A0ABQ9H3M0_9NEOP</name>
<organism evidence="2 3">
    <name type="scientific">Dryococelus australis</name>
    <dbReference type="NCBI Taxonomy" id="614101"/>
    <lineage>
        <taxon>Eukaryota</taxon>
        <taxon>Metazoa</taxon>
        <taxon>Ecdysozoa</taxon>
        <taxon>Arthropoda</taxon>
        <taxon>Hexapoda</taxon>
        <taxon>Insecta</taxon>
        <taxon>Pterygota</taxon>
        <taxon>Neoptera</taxon>
        <taxon>Polyneoptera</taxon>
        <taxon>Phasmatodea</taxon>
        <taxon>Verophasmatodea</taxon>
        <taxon>Anareolatae</taxon>
        <taxon>Phasmatidae</taxon>
        <taxon>Eurycanthinae</taxon>
        <taxon>Dryococelus</taxon>
    </lineage>
</organism>
<keyword evidence="3" id="KW-1185">Reference proteome</keyword>
<comment type="caution">
    <text evidence="2">The sequence shown here is derived from an EMBL/GenBank/DDBJ whole genome shotgun (WGS) entry which is preliminary data.</text>
</comment>
<gene>
    <name evidence="2" type="ORF">PR048_019501</name>
</gene>
<evidence type="ECO:0000313" key="3">
    <source>
        <dbReference type="Proteomes" id="UP001159363"/>
    </source>
</evidence>